<evidence type="ECO:0000313" key="1">
    <source>
        <dbReference type="EMBL" id="OWA55068.1"/>
    </source>
</evidence>
<reference evidence="2" key="1">
    <citation type="submission" date="2017-01" db="EMBL/GenBank/DDBJ databases">
        <title>Comparative genomics of anhydrobiosis in the tardigrade Hypsibius dujardini.</title>
        <authorList>
            <person name="Yoshida Y."/>
            <person name="Koutsovoulos G."/>
            <person name="Laetsch D."/>
            <person name="Stevens L."/>
            <person name="Kumar S."/>
            <person name="Horikawa D."/>
            <person name="Ishino K."/>
            <person name="Komine S."/>
            <person name="Tomita M."/>
            <person name="Blaxter M."/>
            <person name="Arakawa K."/>
        </authorList>
    </citation>
    <scope>NUCLEOTIDE SEQUENCE [LARGE SCALE GENOMIC DNA]</scope>
    <source>
        <strain evidence="2">Z151</strain>
    </source>
</reference>
<gene>
    <name evidence="1" type="ORF">BV898_19453</name>
</gene>
<evidence type="ECO:0000313" key="2">
    <source>
        <dbReference type="Proteomes" id="UP000192578"/>
    </source>
</evidence>
<comment type="caution">
    <text evidence="1">The sequence shown here is derived from an EMBL/GenBank/DDBJ whole genome shotgun (WGS) entry which is preliminary data.</text>
</comment>
<dbReference type="EMBL" id="MTYJ01000524">
    <property type="protein sequence ID" value="OWA55068.1"/>
    <property type="molecule type" value="Genomic_DNA"/>
</dbReference>
<organism evidence="1 2">
    <name type="scientific">Hypsibius exemplaris</name>
    <name type="common">Freshwater tardigrade</name>
    <dbReference type="NCBI Taxonomy" id="2072580"/>
    <lineage>
        <taxon>Eukaryota</taxon>
        <taxon>Metazoa</taxon>
        <taxon>Ecdysozoa</taxon>
        <taxon>Tardigrada</taxon>
        <taxon>Eutardigrada</taxon>
        <taxon>Parachela</taxon>
        <taxon>Hypsibioidea</taxon>
        <taxon>Hypsibiidae</taxon>
        <taxon>Hypsibius</taxon>
    </lineage>
</organism>
<sequence>MLHHFSGSFTSTCQTTFHLYQRPTDGRSNPSEATVMAAIFCIARITPKGTGKSTFMWLLNQGEKPKPSNSDGTVEILHLRNYVDSIGLTGWNIDELVKLLVLLIYDGIPRDLILFGNDRIDVPLTNLGLLGINNPMLVLMFGDFWQKYEPRHGQTQTIHLAEDERGVRRVEPEEDLDS</sequence>
<accession>A0A9X6RP56</accession>
<name>A0A9X6RP56_HYPEX</name>
<dbReference type="OrthoDB" id="10669883at2759"/>
<dbReference type="Proteomes" id="UP000192578">
    <property type="component" value="Unassembled WGS sequence"/>
</dbReference>
<proteinExistence type="predicted"/>
<keyword evidence="2" id="KW-1185">Reference proteome</keyword>
<dbReference type="AlphaFoldDB" id="A0A9X6RP56"/>
<protein>
    <submittedName>
        <fullName evidence="1">Uncharacterized protein</fullName>
    </submittedName>
</protein>